<dbReference type="GO" id="GO:0052908">
    <property type="term" value="F:16S rRNA (adenine(1518)-N(6)/adenine(1519)-N(6))-dimethyltransferase activity"/>
    <property type="evidence" value="ECO:0007669"/>
    <property type="project" value="UniProtKB-EC"/>
</dbReference>
<protein>
    <recommendedName>
        <fullName evidence="7">Ribosomal RNA small subunit methyltransferase A</fullName>
        <ecNumber evidence="7">2.1.1.182</ecNumber>
    </recommendedName>
    <alternativeName>
        <fullName evidence="7">16S rRNA (adenine(1518)-N(6)/adenine(1519)-N(6))-dimethyltransferase</fullName>
    </alternativeName>
    <alternativeName>
        <fullName evidence="7">16S rRNA dimethyladenosine transferase</fullName>
    </alternativeName>
    <alternativeName>
        <fullName evidence="7">16S rRNA dimethylase</fullName>
    </alternativeName>
    <alternativeName>
        <fullName evidence="7">S-adenosylmethionine-6-N', N'-adenosyl(rRNA) dimethyltransferase</fullName>
    </alternativeName>
</protein>
<dbReference type="FunFam" id="1.10.8.100:FF:000001">
    <property type="entry name" value="Ribosomal RNA small subunit methyltransferase A"/>
    <property type="match status" value="1"/>
</dbReference>
<keyword evidence="6 7" id="KW-0694">RNA-binding</keyword>
<feature type="binding site" evidence="7 8">
    <location>
        <position position="90"/>
    </location>
    <ligand>
        <name>S-adenosyl-L-methionine</name>
        <dbReference type="ChEBI" id="CHEBI:59789"/>
    </ligand>
</feature>
<keyword evidence="3 7" id="KW-0489">Methyltransferase</keyword>
<evidence type="ECO:0000256" key="8">
    <source>
        <dbReference type="PROSITE-ProRule" id="PRU01026"/>
    </source>
</evidence>
<dbReference type="InterPro" id="IPR011530">
    <property type="entry name" value="rRNA_adenine_dimethylase"/>
</dbReference>
<dbReference type="GO" id="GO:0005829">
    <property type="term" value="C:cytosol"/>
    <property type="evidence" value="ECO:0007669"/>
    <property type="project" value="TreeGrafter"/>
</dbReference>
<reference evidence="10 11" key="1">
    <citation type="journal article" date="2014" name="BMC Genomics">
        <title>The genome of the intracellular bacterium of the coastal bivalve, Solemya velum: a blueprint for thriving in and out of symbiosis.</title>
        <authorList>
            <person name="Dmytrenko O."/>
            <person name="Russell S.L."/>
            <person name="Loo W.T."/>
            <person name="Fontanez K.M."/>
            <person name="Liao L."/>
            <person name="Roeselers G."/>
            <person name="Sharma R."/>
            <person name="Stewart F.J."/>
            <person name="Newton I.L."/>
            <person name="Woyke T."/>
            <person name="Wu D."/>
            <person name="Lang J.M."/>
            <person name="Eisen J.A."/>
            <person name="Cavanaugh C.M."/>
        </authorList>
    </citation>
    <scope>NUCLEOTIDE SEQUENCE [LARGE SCALE GENOMIC DNA]</scope>
    <source>
        <strain evidence="10 11">WH</strain>
    </source>
</reference>
<dbReference type="Gene3D" id="1.10.8.100">
    <property type="entry name" value="Ribosomal RNA adenine dimethylase-like, domain 2"/>
    <property type="match status" value="1"/>
</dbReference>
<keyword evidence="2 7" id="KW-0698">rRNA processing</keyword>
<dbReference type="eggNOG" id="COG0030">
    <property type="taxonomic scope" value="Bacteria"/>
</dbReference>
<dbReference type="InterPro" id="IPR020596">
    <property type="entry name" value="rRNA_Ade_Mease_Trfase_CS"/>
</dbReference>
<feature type="binding site" evidence="7 8">
    <location>
        <position position="110"/>
    </location>
    <ligand>
        <name>S-adenosyl-L-methionine</name>
        <dbReference type="ChEBI" id="CHEBI:59789"/>
    </ligand>
</feature>
<comment type="similarity">
    <text evidence="7">Belongs to the class I-like SAM-binding methyltransferase superfamily. rRNA adenine N(6)-methyltransferase family. RsmA subfamily.</text>
</comment>
<dbReference type="SMART" id="SM00650">
    <property type="entry name" value="rADc"/>
    <property type="match status" value="1"/>
</dbReference>
<dbReference type="InterPro" id="IPR001737">
    <property type="entry name" value="KsgA/Erm"/>
</dbReference>
<dbReference type="PROSITE" id="PS01131">
    <property type="entry name" value="RRNA_A_DIMETH"/>
    <property type="match status" value="1"/>
</dbReference>
<gene>
    <name evidence="7" type="primary">rsmA</name>
    <name evidence="7" type="synonym">ksgA</name>
    <name evidence="10" type="ORF">JV46_22430</name>
</gene>
<evidence type="ECO:0000256" key="3">
    <source>
        <dbReference type="ARBA" id="ARBA00022603"/>
    </source>
</evidence>
<sequence length="273" mass="29897">MIKATMAHTPRKRFGQNFLHDQGVIQRIVTAVNPQADQHLVEIGPGEAAITRLLVKECRHLDVIEIDRDLAPLVADTCGNPDNLTVHNADALKFDFCSLATSGKLRVVGNLPYNISTPLLFHLLEQADCVADLHVMLQKEVVERIAAPHGNKSYGRLSVAIQTRCRVQPLFTIGPGAFRPPPKIDSAVVRLVPDADKIAAIKDPVLFNRVLVSAFSMRRKTLRNALKKVADATTLESCGIDPSLRAEQIPVEAFVSLANCLATKTNTDTTENE</sequence>
<keyword evidence="5 7" id="KW-0949">S-adenosyl-L-methionine</keyword>
<dbReference type="HAMAP" id="MF_00607">
    <property type="entry name" value="16SrRNA_methyltr_A"/>
    <property type="match status" value="1"/>
</dbReference>
<comment type="subcellular location">
    <subcellularLocation>
        <location evidence="7">Cytoplasm</location>
    </subcellularLocation>
</comment>
<feature type="binding site" evidence="7 8">
    <location>
        <position position="19"/>
    </location>
    <ligand>
        <name>S-adenosyl-L-methionine</name>
        <dbReference type="ChEBI" id="CHEBI:59789"/>
    </ligand>
</feature>
<keyword evidence="11" id="KW-1185">Reference proteome</keyword>
<dbReference type="NCBIfam" id="TIGR00755">
    <property type="entry name" value="ksgA"/>
    <property type="match status" value="1"/>
</dbReference>
<dbReference type="AlphaFoldDB" id="A0A0B0H8A9"/>
<dbReference type="PROSITE" id="PS51689">
    <property type="entry name" value="SAM_RNA_A_N6_MT"/>
    <property type="match status" value="1"/>
</dbReference>
<evidence type="ECO:0000256" key="1">
    <source>
        <dbReference type="ARBA" id="ARBA00022490"/>
    </source>
</evidence>
<evidence type="ECO:0000256" key="7">
    <source>
        <dbReference type="HAMAP-Rule" id="MF_00607"/>
    </source>
</evidence>
<dbReference type="SUPFAM" id="SSF53335">
    <property type="entry name" value="S-adenosyl-L-methionine-dependent methyltransferases"/>
    <property type="match status" value="1"/>
</dbReference>
<dbReference type="EMBL" id="JRAA01000001">
    <property type="protein sequence ID" value="KHF26388.1"/>
    <property type="molecule type" value="Genomic_DNA"/>
</dbReference>
<feature type="domain" description="Ribosomal RNA adenine methylase transferase N-terminal" evidence="9">
    <location>
        <begin position="24"/>
        <end position="195"/>
    </location>
</feature>
<comment type="catalytic activity">
    <reaction evidence="7">
        <text>adenosine(1518)/adenosine(1519) in 16S rRNA + 4 S-adenosyl-L-methionine = N(6)-dimethyladenosine(1518)/N(6)-dimethyladenosine(1519) in 16S rRNA + 4 S-adenosyl-L-homocysteine + 4 H(+)</text>
        <dbReference type="Rhea" id="RHEA:19609"/>
        <dbReference type="Rhea" id="RHEA-COMP:10232"/>
        <dbReference type="Rhea" id="RHEA-COMP:10233"/>
        <dbReference type="ChEBI" id="CHEBI:15378"/>
        <dbReference type="ChEBI" id="CHEBI:57856"/>
        <dbReference type="ChEBI" id="CHEBI:59789"/>
        <dbReference type="ChEBI" id="CHEBI:74411"/>
        <dbReference type="ChEBI" id="CHEBI:74493"/>
        <dbReference type="EC" id="2.1.1.182"/>
    </reaction>
</comment>
<evidence type="ECO:0000313" key="11">
    <source>
        <dbReference type="Proteomes" id="UP000030856"/>
    </source>
</evidence>
<organism evidence="10 11">
    <name type="scientific">Solemya velum gill symbiont</name>
    <dbReference type="NCBI Taxonomy" id="2340"/>
    <lineage>
        <taxon>Bacteria</taxon>
        <taxon>Pseudomonadati</taxon>
        <taxon>Pseudomonadota</taxon>
        <taxon>Gammaproteobacteria</taxon>
        <taxon>sulfur-oxidizing symbionts</taxon>
    </lineage>
</organism>
<dbReference type="InterPro" id="IPR023165">
    <property type="entry name" value="rRNA_Ade_diMease-like_C"/>
</dbReference>
<dbReference type="Proteomes" id="UP000030856">
    <property type="component" value="Unassembled WGS sequence"/>
</dbReference>
<dbReference type="Gene3D" id="3.40.50.150">
    <property type="entry name" value="Vaccinia Virus protein VP39"/>
    <property type="match status" value="1"/>
</dbReference>
<name>A0A0B0H8A9_SOVGS</name>
<dbReference type="Pfam" id="PF00398">
    <property type="entry name" value="RrnaAD"/>
    <property type="match status" value="1"/>
</dbReference>
<comment type="function">
    <text evidence="7">Specifically dimethylates two adjacent adenosines (A1518 and A1519) in the loop of a conserved hairpin near the 3'-end of 16S rRNA in the 30S particle. May play a critical role in biogenesis of 30S subunits.</text>
</comment>
<feature type="binding site" evidence="7 8">
    <location>
        <position position="65"/>
    </location>
    <ligand>
        <name>S-adenosyl-L-methionine</name>
        <dbReference type="ChEBI" id="CHEBI:59789"/>
    </ligand>
</feature>
<evidence type="ECO:0000256" key="2">
    <source>
        <dbReference type="ARBA" id="ARBA00022552"/>
    </source>
</evidence>
<comment type="caution">
    <text evidence="10">The sequence shown here is derived from an EMBL/GenBank/DDBJ whole genome shotgun (WGS) entry which is preliminary data.</text>
</comment>
<feature type="binding site" evidence="7 8">
    <location>
        <position position="44"/>
    </location>
    <ligand>
        <name>S-adenosyl-L-methionine</name>
        <dbReference type="ChEBI" id="CHEBI:59789"/>
    </ligand>
</feature>
<dbReference type="InterPro" id="IPR020598">
    <property type="entry name" value="rRNA_Ade_methylase_Trfase_N"/>
</dbReference>
<keyword evidence="1 7" id="KW-0963">Cytoplasm</keyword>
<dbReference type="EC" id="2.1.1.182" evidence="7"/>
<keyword evidence="4 7" id="KW-0808">Transferase</keyword>
<evidence type="ECO:0000256" key="6">
    <source>
        <dbReference type="ARBA" id="ARBA00022884"/>
    </source>
</evidence>
<evidence type="ECO:0000313" key="10">
    <source>
        <dbReference type="EMBL" id="KHF26388.1"/>
    </source>
</evidence>
<dbReference type="STRING" id="2340.JV46_22430"/>
<feature type="binding site" evidence="7 8">
    <location>
        <position position="17"/>
    </location>
    <ligand>
        <name>S-adenosyl-L-methionine</name>
        <dbReference type="ChEBI" id="CHEBI:59789"/>
    </ligand>
</feature>
<evidence type="ECO:0000256" key="5">
    <source>
        <dbReference type="ARBA" id="ARBA00022691"/>
    </source>
</evidence>
<evidence type="ECO:0000256" key="4">
    <source>
        <dbReference type="ARBA" id="ARBA00022679"/>
    </source>
</evidence>
<dbReference type="GO" id="GO:0003723">
    <property type="term" value="F:RNA binding"/>
    <property type="evidence" value="ECO:0007669"/>
    <property type="project" value="UniProtKB-UniRule"/>
</dbReference>
<dbReference type="PANTHER" id="PTHR11727:SF7">
    <property type="entry name" value="DIMETHYLADENOSINE TRANSFERASE-RELATED"/>
    <property type="match status" value="1"/>
</dbReference>
<evidence type="ECO:0000259" key="9">
    <source>
        <dbReference type="SMART" id="SM00650"/>
    </source>
</evidence>
<accession>A0A0B0H8A9</accession>
<dbReference type="PANTHER" id="PTHR11727">
    <property type="entry name" value="DIMETHYLADENOSINE TRANSFERASE"/>
    <property type="match status" value="1"/>
</dbReference>
<proteinExistence type="inferred from homology"/>
<dbReference type="InterPro" id="IPR029063">
    <property type="entry name" value="SAM-dependent_MTases_sf"/>
</dbReference>
<dbReference type="PATRIC" id="fig|2340.3.peg.898"/>